<organism evidence="1 2">
    <name type="scientific">Streptomyces candidus</name>
    <dbReference type="NCBI Taxonomy" id="67283"/>
    <lineage>
        <taxon>Bacteria</taxon>
        <taxon>Bacillati</taxon>
        <taxon>Actinomycetota</taxon>
        <taxon>Actinomycetes</taxon>
        <taxon>Kitasatosporales</taxon>
        <taxon>Streptomycetaceae</taxon>
        <taxon>Streptomyces</taxon>
    </lineage>
</organism>
<comment type="caution">
    <text evidence="1">The sequence shown here is derived from an EMBL/GenBank/DDBJ whole genome shotgun (WGS) entry which is preliminary data.</text>
</comment>
<evidence type="ECO:0000313" key="1">
    <source>
        <dbReference type="EMBL" id="MBB6439574.1"/>
    </source>
</evidence>
<reference evidence="1 2" key="1">
    <citation type="submission" date="2020-08" db="EMBL/GenBank/DDBJ databases">
        <title>Genomic Encyclopedia of Type Strains, Phase IV (KMG-IV): sequencing the most valuable type-strain genomes for metagenomic binning, comparative biology and taxonomic classification.</title>
        <authorList>
            <person name="Goeker M."/>
        </authorList>
    </citation>
    <scope>NUCLEOTIDE SEQUENCE [LARGE SCALE GENOMIC DNA]</scope>
    <source>
        <strain evidence="1 2">DSM 40141</strain>
    </source>
</reference>
<dbReference type="AlphaFoldDB" id="A0A7X0LTM5"/>
<gene>
    <name evidence="1" type="ORF">HNQ79_006086</name>
</gene>
<dbReference type="Proteomes" id="UP000540423">
    <property type="component" value="Unassembled WGS sequence"/>
</dbReference>
<keyword evidence="2" id="KW-1185">Reference proteome</keyword>
<accession>A0A7X0LTM5</accession>
<dbReference type="RefSeq" id="WP_185036113.1">
    <property type="nucleotide sequence ID" value="NZ_BNBN01000015.1"/>
</dbReference>
<protein>
    <submittedName>
        <fullName evidence="1">Uncharacterized protein</fullName>
    </submittedName>
</protein>
<dbReference type="EMBL" id="JACHEM010000024">
    <property type="protein sequence ID" value="MBB6439574.1"/>
    <property type="molecule type" value="Genomic_DNA"/>
</dbReference>
<name>A0A7X0LTM5_9ACTN</name>
<sequence length="286" mass="30883">MAELTEYPAEDDGLRTAAAALLTAFENLGPEHQALTAEGNGATAKERQGTVRRMTQSLVNASRTLVHAMELLTQSYGMRALGIGNQMSKDADGADYSPLLTSGNPDEKLYETASFVQVAVRRVGEAYEPTKKYPGLATARQPQAVRTVLVSLRTALNGLCAEMMARDLTEDSAEFAPCLTFLEELEARVCTTLPTLADLPGCKHVTWDTTLYGKLLSAGIGSAERDVIFWLLCQPTAQEQQPLDEIATQLHLESDQVDEALKKLRAIGLLRADGTLVSVYNGPAPA</sequence>
<proteinExistence type="predicted"/>
<evidence type="ECO:0000313" key="2">
    <source>
        <dbReference type="Proteomes" id="UP000540423"/>
    </source>
</evidence>